<dbReference type="Proteomes" id="UP000708148">
    <property type="component" value="Unassembled WGS sequence"/>
</dbReference>
<organism evidence="2 3">
    <name type="scientific">Ostreobium quekettii</name>
    <dbReference type="NCBI Taxonomy" id="121088"/>
    <lineage>
        <taxon>Eukaryota</taxon>
        <taxon>Viridiplantae</taxon>
        <taxon>Chlorophyta</taxon>
        <taxon>core chlorophytes</taxon>
        <taxon>Ulvophyceae</taxon>
        <taxon>TCBD clade</taxon>
        <taxon>Bryopsidales</taxon>
        <taxon>Ostreobineae</taxon>
        <taxon>Ostreobiaceae</taxon>
        <taxon>Ostreobium</taxon>
    </lineage>
</organism>
<keyword evidence="3" id="KW-1185">Reference proteome</keyword>
<feature type="region of interest" description="Disordered" evidence="1">
    <location>
        <begin position="81"/>
        <end position="103"/>
    </location>
</feature>
<protein>
    <submittedName>
        <fullName evidence="2">Uncharacterized protein</fullName>
    </submittedName>
</protein>
<reference evidence="2" key="1">
    <citation type="submission" date="2020-12" db="EMBL/GenBank/DDBJ databases">
        <authorList>
            <person name="Iha C."/>
        </authorList>
    </citation>
    <scope>NUCLEOTIDE SEQUENCE</scope>
</reference>
<sequence length="103" mass="11794">MTTLGPNLWVFFYCWDLRLISWREESAVIWGVVRWWWDRGSCGRLLRCAERLLWMGRVVEREEGMLCRYCGTKGAGGFTSDGTNPDECGNGEHSRQKLGIGCG</sequence>
<evidence type="ECO:0000313" key="2">
    <source>
        <dbReference type="EMBL" id="CAD7699356.1"/>
    </source>
</evidence>
<dbReference type="EMBL" id="CAJHUC010001002">
    <property type="protein sequence ID" value="CAD7699356.1"/>
    <property type="molecule type" value="Genomic_DNA"/>
</dbReference>
<proteinExistence type="predicted"/>
<dbReference type="AlphaFoldDB" id="A0A8S1IWG5"/>
<evidence type="ECO:0000256" key="1">
    <source>
        <dbReference type="SAM" id="MobiDB-lite"/>
    </source>
</evidence>
<evidence type="ECO:0000313" key="3">
    <source>
        <dbReference type="Proteomes" id="UP000708148"/>
    </source>
</evidence>
<accession>A0A8S1IWG5</accession>
<gene>
    <name evidence="2" type="ORF">OSTQU699_LOCUS4715</name>
</gene>
<comment type="caution">
    <text evidence="2">The sequence shown here is derived from an EMBL/GenBank/DDBJ whole genome shotgun (WGS) entry which is preliminary data.</text>
</comment>
<name>A0A8S1IWG5_9CHLO</name>